<dbReference type="EMBL" id="FNUS01000002">
    <property type="protein sequence ID" value="SEG01206.1"/>
    <property type="molecule type" value="Genomic_DNA"/>
</dbReference>
<keyword evidence="3" id="KW-1185">Reference proteome</keyword>
<dbReference type="RefSeq" id="WP_103913268.1">
    <property type="nucleotide sequence ID" value="NZ_FNUS01000002.1"/>
</dbReference>
<name>A0A1H5WPM8_9FLAO</name>
<accession>A0A1H5WPM8</accession>
<keyword evidence="1" id="KW-0812">Transmembrane</keyword>
<evidence type="ECO:0000313" key="2">
    <source>
        <dbReference type="EMBL" id="SEG01206.1"/>
    </source>
</evidence>
<gene>
    <name evidence="2" type="ORF">SAMN05421847_1283</name>
</gene>
<reference evidence="3" key="1">
    <citation type="submission" date="2016-10" db="EMBL/GenBank/DDBJ databases">
        <authorList>
            <person name="Varghese N."/>
            <person name="Submissions S."/>
        </authorList>
    </citation>
    <scope>NUCLEOTIDE SEQUENCE [LARGE SCALE GENOMIC DNA]</scope>
    <source>
        <strain evidence="3">DSM 21580</strain>
    </source>
</reference>
<organism evidence="2 3">
    <name type="scientific">Halpernia humi</name>
    <dbReference type="NCBI Taxonomy" id="493375"/>
    <lineage>
        <taxon>Bacteria</taxon>
        <taxon>Pseudomonadati</taxon>
        <taxon>Bacteroidota</taxon>
        <taxon>Flavobacteriia</taxon>
        <taxon>Flavobacteriales</taxon>
        <taxon>Weeksellaceae</taxon>
        <taxon>Chryseobacterium group</taxon>
        <taxon>Halpernia</taxon>
    </lineage>
</organism>
<evidence type="ECO:0000256" key="1">
    <source>
        <dbReference type="SAM" id="Phobius"/>
    </source>
</evidence>
<dbReference type="AlphaFoldDB" id="A0A1H5WPM8"/>
<keyword evidence="1" id="KW-0472">Membrane</keyword>
<keyword evidence="1" id="KW-1133">Transmembrane helix</keyword>
<feature type="transmembrane region" description="Helical" evidence="1">
    <location>
        <begin position="56"/>
        <end position="77"/>
    </location>
</feature>
<proteinExistence type="predicted"/>
<sequence length="78" mass="8865">MKFGFRVPTLKKRIAARTSPARFIRHNLGFKAPRGNGWLTNPKKAMYNKVYNKTSFGCLLILGLLTSFFVLSIVLFVT</sequence>
<dbReference type="Proteomes" id="UP000236738">
    <property type="component" value="Unassembled WGS sequence"/>
</dbReference>
<protein>
    <submittedName>
        <fullName evidence="2">Uncharacterized protein</fullName>
    </submittedName>
</protein>
<dbReference type="OrthoDB" id="9816323at2"/>
<evidence type="ECO:0000313" key="3">
    <source>
        <dbReference type="Proteomes" id="UP000236738"/>
    </source>
</evidence>